<evidence type="ECO:0000256" key="11">
    <source>
        <dbReference type="ARBA" id="ARBA00023049"/>
    </source>
</evidence>
<evidence type="ECO:0000256" key="3">
    <source>
        <dbReference type="ARBA" id="ARBA00010136"/>
    </source>
</evidence>
<keyword evidence="9" id="KW-0378">Hydrolase</keyword>
<dbReference type="PANTHER" id="PTHR11533:SF174">
    <property type="entry name" value="PUROMYCIN-SENSITIVE AMINOPEPTIDASE-RELATED"/>
    <property type="match status" value="1"/>
</dbReference>
<accession>A0ABY4GBE1</accession>
<evidence type="ECO:0000256" key="8">
    <source>
        <dbReference type="ARBA" id="ARBA00022723"/>
    </source>
</evidence>
<evidence type="ECO:0000256" key="2">
    <source>
        <dbReference type="ARBA" id="ARBA00001947"/>
    </source>
</evidence>
<organism evidence="13 14">
    <name type="scientific">Hymenobacter volaticus</name>
    <dbReference type="NCBI Taxonomy" id="2932254"/>
    <lineage>
        <taxon>Bacteria</taxon>
        <taxon>Pseudomonadati</taxon>
        <taxon>Bacteroidota</taxon>
        <taxon>Cytophagia</taxon>
        <taxon>Cytophagales</taxon>
        <taxon>Hymenobacteraceae</taxon>
        <taxon>Hymenobacter</taxon>
    </lineage>
</organism>
<evidence type="ECO:0000256" key="10">
    <source>
        <dbReference type="ARBA" id="ARBA00022833"/>
    </source>
</evidence>
<evidence type="ECO:0000313" key="14">
    <source>
        <dbReference type="Proteomes" id="UP000830401"/>
    </source>
</evidence>
<evidence type="ECO:0000256" key="7">
    <source>
        <dbReference type="ARBA" id="ARBA00022670"/>
    </source>
</evidence>
<evidence type="ECO:0000256" key="4">
    <source>
        <dbReference type="ARBA" id="ARBA00012564"/>
    </source>
</evidence>
<evidence type="ECO:0000256" key="5">
    <source>
        <dbReference type="ARBA" id="ARBA00015611"/>
    </source>
</evidence>
<evidence type="ECO:0000313" key="13">
    <source>
        <dbReference type="EMBL" id="UOQ68235.1"/>
    </source>
</evidence>
<evidence type="ECO:0000259" key="12">
    <source>
        <dbReference type="Pfam" id="PF01433"/>
    </source>
</evidence>
<dbReference type="EC" id="3.4.11.2" evidence="4"/>
<keyword evidence="6" id="KW-0031">Aminopeptidase</keyword>
<dbReference type="EMBL" id="CP095061">
    <property type="protein sequence ID" value="UOQ68235.1"/>
    <property type="molecule type" value="Genomic_DNA"/>
</dbReference>
<evidence type="ECO:0000256" key="1">
    <source>
        <dbReference type="ARBA" id="ARBA00000098"/>
    </source>
</evidence>
<name>A0ABY4GBE1_9BACT</name>
<evidence type="ECO:0000256" key="9">
    <source>
        <dbReference type="ARBA" id="ARBA00022801"/>
    </source>
</evidence>
<dbReference type="SUPFAM" id="SSF55486">
    <property type="entry name" value="Metalloproteases ('zincins'), catalytic domain"/>
    <property type="match status" value="1"/>
</dbReference>
<dbReference type="InterPro" id="IPR050344">
    <property type="entry name" value="Peptidase_M1_aminopeptidases"/>
</dbReference>
<dbReference type="PRINTS" id="PR00756">
    <property type="entry name" value="ALADIPTASE"/>
</dbReference>
<dbReference type="Proteomes" id="UP000830401">
    <property type="component" value="Chromosome"/>
</dbReference>
<keyword evidence="11" id="KW-0482">Metalloprotease</keyword>
<sequence length="431" mass="48146">MEAPRQTHCLLLGVGGGSPYIEYTNYANPVGGPQIPIVNYVYNQAALTNFRTEIDRTPGFIENYSSLVGLYPFASEKYGHSMAPLGGGMEHQTMTTQDGFTFTLTAHELFHQWFGDNVTCGSWEDIWLNEGFASYGEYLSLDRFASTPAARQWLDGVHNSVLRSPDGSVRVPDTTNVGRIFSGRLTYNKGAVVIHMLRYLLNDDEKFFRALRTYQTTYSGRTARTIDLQRVFEAEAGQPLQYFFNQWFAGEGYPTFNVRWNQTGQTFFLATTETVSMPSVTPFFDTDVDYLLTFTDNTTQTLRLRQSQLVSTFSVPVSKTITSIEVDPAQWILNGSGTVTRDNTLILGNTSAARVAHLTVYPNPCHETLVLADLTARALAEVTDATGRVWLRQTVDPLNPQLDTRGLAAGLYHLRLATPNGMVSLARFVRE</sequence>
<keyword evidence="7" id="KW-0645">Protease</keyword>
<reference evidence="13" key="1">
    <citation type="submission" date="2022-04" db="EMBL/GenBank/DDBJ databases">
        <title>Hymenobacter sp. isolated from the air.</title>
        <authorList>
            <person name="Won M."/>
            <person name="Lee C.-M."/>
            <person name="Woen H.-Y."/>
            <person name="Kwon S.-W."/>
        </authorList>
    </citation>
    <scope>NUCLEOTIDE SEQUENCE</scope>
    <source>
        <strain evidence="13">5420S-77</strain>
    </source>
</reference>
<dbReference type="RefSeq" id="WP_245125070.1">
    <property type="nucleotide sequence ID" value="NZ_CP095061.1"/>
</dbReference>
<dbReference type="InterPro" id="IPR001930">
    <property type="entry name" value="Peptidase_M1"/>
</dbReference>
<feature type="domain" description="Peptidase M1 membrane alanine aminopeptidase" evidence="12">
    <location>
        <begin position="100"/>
        <end position="247"/>
    </location>
</feature>
<comment type="catalytic activity">
    <reaction evidence="1">
        <text>Release of an N-terminal amino acid, Xaa-|-Yaa- from a peptide, amide or arylamide. Xaa is preferably Ala, but may be most amino acids including Pro (slow action). When a terminal hydrophobic residue is followed by a prolyl residue, the two may be released as an intact Xaa-Pro dipeptide.</text>
        <dbReference type="EC" id="3.4.11.2"/>
    </reaction>
</comment>
<keyword evidence="14" id="KW-1185">Reference proteome</keyword>
<protein>
    <recommendedName>
        <fullName evidence="5">Aminopeptidase N</fullName>
        <ecNumber evidence="4">3.4.11.2</ecNumber>
    </recommendedName>
</protein>
<proteinExistence type="inferred from homology"/>
<dbReference type="InterPro" id="IPR014782">
    <property type="entry name" value="Peptidase_M1_dom"/>
</dbReference>
<dbReference type="PANTHER" id="PTHR11533">
    <property type="entry name" value="PROTEASE M1 ZINC METALLOPROTEASE"/>
    <property type="match status" value="1"/>
</dbReference>
<dbReference type="Gene3D" id="1.10.390.10">
    <property type="entry name" value="Neutral Protease Domain 2"/>
    <property type="match status" value="1"/>
</dbReference>
<gene>
    <name evidence="13" type="ORF">MUN86_10505</name>
</gene>
<dbReference type="InterPro" id="IPR027268">
    <property type="entry name" value="Peptidase_M4/M1_CTD_sf"/>
</dbReference>
<comment type="similarity">
    <text evidence="3">Belongs to the peptidase M1 family.</text>
</comment>
<dbReference type="NCBIfam" id="TIGR04183">
    <property type="entry name" value="Por_Secre_tail"/>
    <property type="match status" value="1"/>
</dbReference>
<dbReference type="Pfam" id="PF01433">
    <property type="entry name" value="Peptidase_M1"/>
    <property type="match status" value="1"/>
</dbReference>
<dbReference type="InterPro" id="IPR026444">
    <property type="entry name" value="Secre_tail"/>
</dbReference>
<keyword evidence="8" id="KW-0479">Metal-binding</keyword>
<keyword evidence="10" id="KW-0862">Zinc</keyword>
<comment type="cofactor">
    <cofactor evidence="2">
        <name>Zn(2+)</name>
        <dbReference type="ChEBI" id="CHEBI:29105"/>
    </cofactor>
</comment>
<evidence type="ECO:0000256" key="6">
    <source>
        <dbReference type="ARBA" id="ARBA00022438"/>
    </source>
</evidence>